<protein>
    <submittedName>
        <fullName evidence="1">Uncharacterized protein</fullName>
    </submittedName>
</protein>
<reference evidence="2" key="1">
    <citation type="submission" date="2016-06" db="EMBL/GenBank/DDBJ databases">
        <title>Parallel loss of symbiosis genes in relatives of nitrogen-fixing non-legume Parasponia.</title>
        <authorList>
            <person name="Van Velzen R."/>
            <person name="Holmer R."/>
            <person name="Bu F."/>
            <person name="Rutten L."/>
            <person name="Van Zeijl A."/>
            <person name="Liu W."/>
            <person name="Santuari L."/>
            <person name="Cao Q."/>
            <person name="Sharma T."/>
            <person name="Shen D."/>
            <person name="Roswanjaya Y."/>
            <person name="Wardhani T."/>
            <person name="Kalhor M.S."/>
            <person name="Jansen J."/>
            <person name="Van den Hoogen J."/>
            <person name="Gungor B."/>
            <person name="Hartog M."/>
            <person name="Hontelez J."/>
            <person name="Verver J."/>
            <person name="Yang W.-C."/>
            <person name="Schijlen E."/>
            <person name="Repin R."/>
            <person name="Schilthuizen M."/>
            <person name="Schranz E."/>
            <person name="Heidstra R."/>
            <person name="Miyata K."/>
            <person name="Fedorova E."/>
            <person name="Kohlen W."/>
            <person name="Bisseling T."/>
            <person name="Smit S."/>
            <person name="Geurts R."/>
        </authorList>
    </citation>
    <scope>NUCLEOTIDE SEQUENCE [LARGE SCALE GENOMIC DNA]</scope>
    <source>
        <strain evidence="2">cv. WU1-14</strain>
    </source>
</reference>
<dbReference type="AlphaFoldDB" id="A0A2P5BJ79"/>
<dbReference type="Proteomes" id="UP000237105">
    <property type="component" value="Unassembled WGS sequence"/>
</dbReference>
<accession>A0A2P5BJ79</accession>
<feature type="non-terminal residue" evidence="1">
    <location>
        <position position="1"/>
    </location>
</feature>
<keyword evidence="2" id="KW-1185">Reference proteome</keyword>
<organism evidence="1 2">
    <name type="scientific">Parasponia andersonii</name>
    <name type="common">Sponia andersonii</name>
    <dbReference type="NCBI Taxonomy" id="3476"/>
    <lineage>
        <taxon>Eukaryota</taxon>
        <taxon>Viridiplantae</taxon>
        <taxon>Streptophyta</taxon>
        <taxon>Embryophyta</taxon>
        <taxon>Tracheophyta</taxon>
        <taxon>Spermatophyta</taxon>
        <taxon>Magnoliopsida</taxon>
        <taxon>eudicotyledons</taxon>
        <taxon>Gunneridae</taxon>
        <taxon>Pentapetalae</taxon>
        <taxon>rosids</taxon>
        <taxon>fabids</taxon>
        <taxon>Rosales</taxon>
        <taxon>Cannabaceae</taxon>
        <taxon>Parasponia</taxon>
    </lineage>
</organism>
<gene>
    <name evidence="1" type="ORF">PanWU01x14_233870</name>
</gene>
<proteinExistence type="predicted"/>
<name>A0A2P5BJ79_PARAD</name>
<evidence type="ECO:0000313" key="1">
    <source>
        <dbReference type="EMBL" id="PON48854.1"/>
    </source>
</evidence>
<dbReference type="EMBL" id="JXTB01000270">
    <property type="protein sequence ID" value="PON48854.1"/>
    <property type="molecule type" value="Genomic_DNA"/>
</dbReference>
<evidence type="ECO:0000313" key="2">
    <source>
        <dbReference type="Proteomes" id="UP000237105"/>
    </source>
</evidence>
<sequence>IVVCPNGGGIGISVVFQDHMRSVLTILSKKLNDLFSVEVAELLAVQKDLRFAASFNISVDIVEIDAL</sequence>
<comment type="caution">
    <text evidence="1">The sequence shown here is derived from an EMBL/GenBank/DDBJ whole genome shotgun (WGS) entry which is preliminary data.</text>
</comment>